<evidence type="ECO:0000259" key="25">
    <source>
        <dbReference type="PROSITE" id="PS50972"/>
    </source>
</evidence>
<dbReference type="InterPro" id="IPR045031">
    <property type="entry name" value="DHP_synth-like"/>
</dbReference>
<dbReference type="NCBIfam" id="TIGR01498">
    <property type="entry name" value="folK"/>
    <property type="match status" value="1"/>
</dbReference>
<dbReference type="PANTHER" id="PTHR20941:SF1">
    <property type="entry name" value="FOLIC ACID SYNTHESIS PROTEIN FOL1"/>
    <property type="match status" value="1"/>
</dbReference>
<evidence type="ECO:0000256" key="10">
    <source>
        <dbReference type="ARBA" id="ARBA00012458"/>
    </source>
</evidence>
<dbReference type="PROSITE" id="PS00794">
    <property type="entry name" value="HPPK"/>
    <property type="match status" value="1"/>
</dbReference>
<evidence type="ECO:0000256" key="12">
    <source>
        <dbReference type="ARBA" id="ARBA00013253"/>
    </source>
</evidence>
<evidence type="ECO:0000256" key="18">
    <source>
        <dbReference type="ARBA" id="ARBA00022842"/>
    </source>
</evidence>
<evidence type="ECO:0000256" key="23">
    <source>
        <dbReference type="ARBA" id="ARBA00067568"/>
    </source>
</evidence>
<dbReference type="InterPro" id="IPR000489">
    <property type="entry name" value="Pterin-binding_dom"/>
</dbReference>
<dbReference type="GO" id="GO:0003848">
    <property type="term" value="F:2-amino-4-hydroxy-6-hydroxymethyldihydropteridine diphosphokinase activity"/>
    <property type="evidence" value="ECO:0007669"/>
    <property type="project" value="UniProtKB-EC"/>
</dbReference>
<dbReference type="GO" id="GO:0004156">
    <property type="term" value="F:dihydropteroate synthase activity"/>
    <property type="evidence" value="ECO:0007669"/>
    <property type="project" value="UniProtKB-EC"/>
</dbReference>
<organism evidence="26 27">
    <name type="scientific">Stachybotrys elegans</name>
    <dbReference type="NCBI Taxonomy" id="80388"/>
    <lineage>
        <taxon>Eukaryota</taxon>
        <taxon>Fungi</taxon>
        <taxon>Dikarya</taxon>
        <taxon>Ascomycota</taxon>
        <taxon>Pezizomycotina</taxon>
        <taxon>Sordariomycetes</taxon>
        <taxon>Hypocreomycetidae</taxon>
        <taxon>Hypocreales</taxon>
        <taxon>Stachybotryaceae</taxon>
        <taxon>Stachybotrys</taxon>
    </lineage>
</organism>
<keyword evidence="13" id="KW-0808">Transferase</keyword>
<dbReference type="UniPathway" id="UPA00077">
    <property type="reaction ID" value="UER00155"/>
</dbReference>
<comment type="similarity">
    <text evidence="22">In the central section; belongs to the HPPK family.</text>
</comment>
<comment type="function">
    <text evidence="21">Catalyzes three sequential steps of tetrahydrofolate biosynthesis.</text>
</comment>
<evidence type="ECO:0000256" key="5">
    <source>
        <dbReference type="ARBA" id="ARBA00004763"/>
    </source>
</evidence>
<dbReference type="EC" id="4.1.2.25" evidence="11"/>
<protein>
    <recommendedName>
        <fullName evidence="23">Folic acid synthesis protein FOL1</fullName>
        <ecNumber evidence="10">2.5.1.15</ecNumber>
        <ecNumber evidence="12">2.7.6.3</ecNumber>
        <ecNumber evidence="11">4.1.2.25</ecNumber>
    </recommendedName>
    <alternativeName>
        <fullName evidence="24">Folic acid synthesis protein fol1</fullName>
    </alternativeName>
</protein>
<keyword evidence="19" id="KW-0289">Folate biosynthesis</keyword>
<dbReference type="InterPro" id="IPR035907">
    <property type="entry name" value="Hppk_sf"/>
</dbReference>
<evidence type="ECO:0000256" key="6">
    <source>
        <dbReference type="ARBA" id="ARBA00005013"/>
    </source>
</evidence>
<dbReference type="CDD" id="cd00739">
    <property type="entry name" value="DHPS"/>
    <property type="match status" value="1"/>
</dbReference>
<keyword evidence="17" id="KW-0067">ATP-binding</keyword>
<comment type="pathway">
    <text evidence="6">Cofactor biosynthesis; tetrahydrofolate biosynthesis; 2-amino-4-hydroxy-6-hydroxymethyl-7,8-dihydropteridine diphosphate from 7,8-dihydroneopterin triphosphate: step 3/4.</text>
</comment>
<dbReference type="Gene3D" id="3.20.20.20">
    <property type="entry name" value="Dihydropteroate synthase-like"/>
    <property type="match status" value="1"/>
</dbReference>
<dbReference type="SUPFAM" id="SSF51717">
    <property type="entry name" value="Dihydropteroate synthetase-like"/>
    <property type="match status" value="1"/>
</dbReference>
<dbReference type="PROSITE" id="PS00793">
    <property type="entry name" value="DHPS_2"/>
    <property type="match status" value="1"/>
</dbReference>
<dbReference type="Proteomes" id="UP000813444">
    <property type="component" value="Unassembled WGS sequence"/>
</dbReference>
<dbReference type="GO" id="GO:0005740">
    <property type="term" value="C:mitochondrial envelope"/>
    <property type="evidence" value="ECO:0007669"/>
    <property type="project" value="TreeGrafter"/>
</dbReference>
<dbReference type="GO" id="GO:0005524">
    <property type="term" value="F:ATP binding"/>
    <property type="evidence" value="ECO:0007669"/>
    <property type="project" value="UniProtKB-KW"/>
</dbReference>
<dbReference type="PANTHER" id="PTHR20941">
    <property type="entry name" value="FOLATE SYNTHESIS PROTEINS"/>
    <property type="match status" value="1"/>
</dbReference>
<comment type="cofactor">
    <cofactor evidence="4">
        <name>Mg(2+)</name>
        <dbReference type="ChEBI" id="CHEBI:18420"/>
    </cofactor>
</comment>
<feature type="domain" description="Pterin-binding" evidence="25">
    <location>
        <begin position="240"/>
        <end position="503"/>
    </location>
</feature>
<keyword evidence="15" id="KW-0547">Nucleotide-binding</keyword>
<reference evidence="26" key="1">
    <citation type="journal article" date="2021" name="Nat. Commun.">
        <title>Genetic determinants of endophytism in the Arabidopsis root mycobiome.</title>
        <authorList>
            <person name="Mesny F."/>
            <person name="Miyauchi S."/>
            <person name="Thiergart T."/>
            <person name="Pickel B."/>
            <person name="Atanasova L."/>
            <person name="Karlsson M."/>
            <person name="Huettel B."/>
            <person name="Barry K.W."/>
            <person name="Haridas S."/>
            <person name="Chen C."/>
            <person name="Bauer D."/>
            <person name="Andreopoulos W."/>
            <person name="Pangilinan J."/>
            <person name="LaButti K."/>
            <person name="Riley R."/>
            <person name="Lipzen A."/>
            <person name="Clum A."/>
            <person name="Drula E."/>
            <person name="Henrissat B."/>
            <person name="Kohler A."/>
            <person name="Grigoriev I.V."/>
            <person name="Martin F.M."/>
            <person name="Hacquard S."/>
        </authorList>
    </citation>
    <scope>NUCLEOTIDE SEQUENCE</scope>
    <source>
        <strain evidence="26">MPI-CAGE-CH-0235</strain>
    </source>
</reference>
<keyword evidence="14" id="KW-0479">Metal-binding</keyword>
<dbReference type="GO" id="GO:0016301">
    <property type="term" value="F:kinase activity"/>
    <property type="evidence" value="ECO:0007669"/>
    <property type="project" value="UniProtKB-KW"/>
</dbReference>
<evidence type="ECO:0000256" key="7">
    <source>
        <dbReference type="ARBA" id="ARBA00005051"/>
    </source>
</evidence>
<gene>
    <name evidence="26" type="ORF">B0I35DRAFT_12925</name>
</gene>
<evidence type="ECO:0000256" key="19">
    <source>
        <dbReference type="ARBA" id="ARBA00022909"/>
    </source>
</evidence>
<dbReference type="PROSITE" id="PS00792">
    <property type="entry name" value="DHPS_1"/>
    <property type="match status" value="1"/>
</dbReference>
<dbReference type="EMBL" id="JAGPNK010000001">
    <property type="protein sequence ID" value="KAH7328248.1"/>
    <property type="molecule type" value="Genomic_DNA"/>
</dbReference>
<evidence type="ECO:0000256" key="20">
    <source>
        <dbReference type="ARBA" id="ARBA00023268"/>
    </source>
</evidence>
<dbReference type="CDD" id="cd00483">
    <property type="entry name" value="HPPK"/>
    <property type="match status" value="1"/>
</dbReference>
<dbReference type="EC" id="2.5.1.15" evidence="10"/>
<keyword evidence="16" id="KW-0418">Kinase</keyword>
<dbReference type="AlphaFoldDB" id="A0A8K0T1N7"/>
<accession>A0A8K0T1N7</accession>
<evidence type="ECO:0000313" key="27">
    <source>
        <dbReference type="Proteomes" id="UP000813444"/>
    </source>
</evidence>
<evidence type="ECO:0000256" key="24">
    <source>
        <dbReference type="ARBA" id="ARBA00068111"/>
    </source>
</evidence>
<dbReference type="OrthoDB" id="615426at2759"/>
<evidence type="ECO:0000256" key="15">
    <source>
        <dbReference type="ARBA" id="ARBA00022741"/>
    </source>
</evidence>
<evidence type="ECO:0000256" key="22">
    <source>
        <dbReference type="ARBA" id="ARBA00061548"/>
    </source>
</evidence>
<dbReference type="PROSITE" id="PS50972">
    <property type="entry name" value="PTERIN_BINDING"/>
    <property type="match status" value="1"/>
</dbReference>
<dbReference type="GO" id="GO:0046656">
    <property type="term" value="P:folic acid biosynthetic process"/>
    <property type="evidence" value="ECO:0007669"/>
    <property type="project" value="UniProtKB-KW"/>
</dbReference>
<sequence>MPHILAHLMQRGPRSLGATSRLVPAASVPRASTYPSARRSALPVVHSRSHSGCGCRGASRKKTAYIALGSNLGDRVAEIEKACAEMERRGVRVKRTSSLWETEPMYVKDQDRFINGACEVETDLEPLGLLDTLQAIERDMGRRKLIDKGPRNIDLDILLYGDETFNNDRLTLPHAGIKEREFVLRPLAELIPSKSLDSSKPWKLVQDYLNDLPVAEPLSTLTPLSSRGDPLTALTHGKKTQVMAILNVTPDSFSDGGRHNMDNMAKTLRHIASSGASIIDVGGQSTAPGRPEVSAAEEASRVLPAIDLIRSLPETRDMVISVDTYRASVAEQAISHGADVINDVSAGTLDPDMLQTAGRLGKTICLMHMRGTPRDMAQLTSYPDGLIPTVAAELLSRVEAAEAAGVRRWRIILDPGIGFAKTGKQNLEILSRLDELRSWPGLEGLPWLMGASRKGFIGKITGVTEPSQRIWGTAATVAAAVQGGTDVVRVHDPQEMGAVAAMSDAIWRS</sequence>
<comment type="similarity">
    <text evidence="9">In the C-terminal section; belongs to the DHPS family.</text>
</comment>
<evidence type="ECO:0000256" key="16">
    <source>
        <dbReference type="ARBA" id="ARBA00022777"/>
    </source>
</evidence>
<evidence type="ECO:0000256" key="13">
    <source>
        <dbReference type="ARBA" id="ARBA00022679"/>
    </source>
</evidence>
<dbReference type="Gene3D" id="3.30.70.560">
    <property type="entry name" value="7,8-Dihydro-6-hydroxymethylpterin-pyrophosphokinase HPPK"/>
    <property type="match status" value="1"/>
</dbReference>
<keyword evidence="27" id="KW-1185">Reference proteome</keyword>
<dbReference type="SUPFAM" id="SSF55083">
    <property type="entry name" value="6-hydroxymethyl-7,8-dihydropterin pyrophosphokinase, HPPK"/>
    <property type="match status" value="1"/>
</dbReference>
<dbReference type="GO" id="GO:0046872">
    <property type="term" value="F:metal ion binding"/>
    <property type="evidence" value="ECO:0007669"/>
    <property type="project" value="UniProtKB-KW"/>
</dbReference>
<dbReference type="InterPro" id="IPR011005">
    <property type="entry name" value="Dihydropteroate_synth-like_sf"/>
</dbReference>
<keyword evidence="18" id="KW-0460">Magnesium</keyword>
<dbReference type="Pfam" id="PF00809">
    <property type="entry name" value="Pterin_bind"/>
    <property type="match status" value="1"/>
</dbReference>
<dbReference type="NCBIfam" id="TIGR01496">
    <property type="entry name" value="DHPS"/>
    <property type="match status" value="1"/>
</dbReference>
<keyword evidence="20" id="KW-0511">Multifunctional enzyme</keyword>
<evidence type="ECO:0000256" key="1">
    <source>
        <dbReference type="ARBA" id="ARBA00000012"/>
    </source>
</evidence>
<dbReference type="FunFam" id="3.20.20.20:FF:000006">
    <property type="entry name" value="Dihydropteroate synthase"/>
    <property type="match status" value="1"/>
</dbReference>
<proteinExistence type="inferred from homology"/>
<dbReference type="EC" id="2.7.6.3" evidence="12"/>
<comment type="similarity">
    <text evidence="8">In the N-terminal section; belongs to the DHNA family.</text>
</comment>
<evidence type="ECO:0000256" key="4">
    <source>
        <dbReference type="ARBA" id="ARBA00001946"/>
    </source>
</evidence>
<evidence type="ECO:0000256" key="3">
    <source>
        <dbReference type="ARBA" id="ARBA00001353"/>
    </source>
</evidence>
<dbReference type="InterPro" id="IPR000550">
    <property type="entry name" value="Hppk"/>
</dbReference>
<evidence type="ECO:0000256" key="21">
    <source>
        <dbReference type="ARBA" id="ARBA00058009"/>
    </source>
</evidence>
<comment type="catalytic activity">
    <reaction evidence="2">
        <text>6-hydroxymethyl-7,8-dihydropterin + ATP = (7,8-dihydropterin-6-yl)methyl diphosphate + AMP + H(+)</text>
        <dbReference type="Rhea" id="RHEA:11412"/>
        <dbReference type="ChEBI" id="CHEBI:15378"/>
        <dbReference type="ChEBI" id="CHEBI:30616"/>
        <dbReference type="ChEBI" id="CHEBI:44841"/>
        <dbReference type="ChEBI" id="CHEBI:72950"/>
        <dbReference type="ChEBI" id="CHEBI:456215"/>
        <dbReference type="EC" id="2.7.6.3"/>
    </reaction>
</comment>
<evidence type="ECO:0000313" key="26">
    <source>
        <dbReference type="EMBL" id="KAH7328248.1"/>
    </source>
</evidence>
<evidence type="ECO:0000256" key="2">
    <source>
        <dbReference type="ARBA" id="ARBA00000198"/>
    </source>
</evidence>
<dbReference type="GO" id="GO:0004150">
    <property type="term" value="F:dihydroneopterin aldolase activity"/>
    <property type="evidence" value="ECO:0007669"/>
    <property type="project" value="UniProtKB-EC"/>
</dbReference>
<dbReference type="InterPro" id="IPR006390">
    <property type="entry name" value="DHP_synth_dom"/>
</dbReference>
<comment type="pathway">
    <text evidence="5">Cofactor biosynthesis; tetrahydrofolate biosynthesis; 7,8-dihydrofolate from 2-amino-4-hydroxy-6-hydroxymethyl-7,8-dihydropteridine diphosphate and 4-aminobenzoate: step 1/2.</text>
</comment>
<evidence type="ECO:0000256" key="11">
    <source>
        <dbReference type="ARBA" id="ARBA00013043"/>
    </source>
</evidence>
<comment type="catalytic activity">
    <reaction evidence="1">
        <text>(7,8-dihydropterin-6-yl)methyl diphosphate + 4-aminobenzoate = 7,8-dihydropteroate + diphosphate</text>
        <dbReference type="Rhea" id="RHEA:19949"/>
        <dbReference type="ChEBI" id="CHEBI:17836"/>
        <dbReference type="ChEBI" id="CHEBI:17839"/>
        <dbReference type="ChEBI" id="CHEBI:33019"/>
        <dbReference type="ChEBI" id="CHEBI:72950"/>
        <dbReference type="EC" id="2.5.1.15"/>
    </reaction>
</comment>
<dbReference type="Pfam" id="PF01288">
    <property type="entry name" value="HPPK"/>
    <property type="match status" value="1"/>
</dbReference>
<comment type="catalytic activity">
    <reaction evidence="3">
        <text>7,8-dihydroneopterin = 6-hydroxymethyl-7,8-dihydropterin + glycolaldehyde</text>
        <dbReference type="Rhea" id="RHEA:10540"/>
        <dbReference type="ChEBI" id="CHEBI:17001"/>
        <dbReference type="ChEBI" id="CHEBI:17071"/>
        <dbReference type="ChEBI" id="CHEBI:44841"/>
        <dbReference type="EC" id="4.1.2.25"/>
    </reaction>
</comment>
<evidence type="ECO:0000256" key="17">
    <source>
        <dbReference type="ARBA" id="ARBA00022840"/>
    </source>
</evidence>
<comment type="caution">
    <text evidence="26">The sequence shown here is derived from an EMBL/GenBank/DDBJ whole genome shotgun (WGS) entry which is preliminary data.</text>
</comment>
<evidence type="ECO:0000256" key="9">
    <source>
        <dbReference type="ARBA" id="ARBA00009951"/>
    </source>
</evidence>
<dbReference type="GO" id="GO:0046654">
    <property type="term" value="P:tetrahydrofolate biosynthetic process"/>
    <property type="evidence" value="ECO:0007669"/>
    <property type="project" value="UniProtKB-UniPathway"/>
</dbReference>
<comment type="pathway">
    <text evidence="7">Cofactor biosynthesis; tetrahydrofolate biosynthesis; 2-amino-4-hydroxy-6-hydroxymethyl-7,8-dihydropteridine diphosphate from 7,8-dihydroneopterin triphosphate: step 4/4.</text>
</comment>
<evidence type="ECO:0000256" key="14">
    <source>
        <dbReference type="ARBA" id="ARBA00022723"/>
    </source>
</evidence>
<name>A0A8K0T1N7_9HYPO</name>
<evidence type="ECO:0000256" key="8">
    <source>
        <dbReference type="ARBA" id="ARBA00009640"/>
    </source>
</evidence>